<protein>
    <submittedName>
        <fullName evidence="2">Putative lipocalin</fullName>
    </submittedName>
</protein>
<dbReference type="AlphaFoldDB" id="A0A6G5A5V3"/>
<name>A0A6G5A5V3_RHIMP</name>
<feature type="chain" id="PRO_5026252717" evidence="1">
    <location>
        <begin position="24"/>
        <end position="165"/>
    </location>
</feature>
<reference evidence="2" key="1">
    <citation type="submission" date="2020-03" db="EMBL/GenBank/DDBJ databases">
        <title>A transcriptome and proteome of the tick Rhipicephalus microplus shaped by the genetic composition of its hosts and developmental stage.</title>
        <authorList>
            <person name="Garcia G.R."/>
            <person name="Ribeiro J.M.C."/>
            <person name="Maruyama S.R."/>
            <person name="Gardinasse L.G."/>
            <person name="Nelson K."/>
            <person name="Ferreira B.R."/>
            <person name="Andrade T.G."/>
            <person name="Santos I.K.F.M."/>
        </authorList>
    </citation>
    <scope>NUCLEOTIDE SEQUENCE</scope>
    <source>
        <strain evidence="2">NSGR</strain>
        <tissue evidence="2">Salivary glands</tissue>
    </source>
</reference>
<accession>A0A6G5A5V3</accession>
<dbReference type="EMBL" id="GIKN01003896">
    <property type="protein sequence ID" value="NIE46169.1"/>
    <property type="molecule type" value="Transcribed_RNA"/>
</dbReference>
<keyword evidence="1" id="KW-0732">Signal</keyword>
<organism evidence="2">
    <name type="scientific">Rhipicephalus microplus</name>
    <name type="common">Cattle tick</name>
    <name type="synonym">Boophilus microplus</name>
    <dbReference type="NCBI Taxonomy" id="6941"/>
    <lineage>
        <taxon>Eukaryota</taxon>
        <taxon>Metazoa</taxon>
        <taxon>Ecdysozoa</taxon>
        <taxon>Arthropoda</taxon>
        <taxon>Chelicerata</taxon>
        <taxon>Arachnida</taxon>
        <taxon>Acari</taxon>
        <taxon>Parasitiformes</taxon>
        <taxon>Ixodida</taxon>
        <taxon>Ixodoidea</taxon>
        <taxon>Ixodidae</taxon>
        <taxon>Rhipicephalinae</taxon>
        <taxon>Rhipicephalus</taxon>
        <taxon>Boophilus</taxon>
    </lineage>
</organism>
<dbReference type="OrthoDB" id="6508877at2759"/>
<evidence type="ECO:0000256" key="1">
    <source>
        <dbReference type="SAM" id="SignalP"/>
    </source>
</evidence>
<proteinExistence type="predicted"/>
<evidence type="ECO:0000313" key="2">
    <source>
        <dbReference type="EMBL" id="NIE46169.1"/>
    </source>
</evidence>
<sequence>MTMKFRPRVFLFIFLHYLTVTECKLPSVKTIYDIRKFLWTKGPIWTFMTTGSTHCLCQEDVTQYIDETSILYNHYYLSPGHTRKHIRMSGSFPQKNCMIVHPYGSSSQVTHKIIYFNPHFKCAVVKVSSMISPGGTTNMLDLRVWNSSDIATSAQQCLAVFRKKR</sequence>
<dbReference type="VEuPathDB" id="VectorBase:LOC119167325"/>
<feature type="signal peptide" evidence="1">
    <location>
        <begin position="1"/>
        <end position="23"/>
    </location>
</feature>